<dbReference type="InterPro" id="IPR038765">
    <property type="entry name" value="Papain-like_cys_pep_sf"/>
</dbReference>
<dbReference type="SUPFAM" id="SSF54001">
    <property type="entry name" value="Cysteine proteinases"/>
    <property type="match status" value="2"/>
</dbReference>
<sequence length="842" mass="95638">MFLKETEEHIRKQFAAFTEKFERAGKEIEARIHAEPADIALLLKYLYANMPFSDVADYSYEMFREFAAHGAQLRKEQIWKGETRIPDEIFLDNVVFHRVNTEGITSCRPLFYEQLQERVAGKQMEAAILETNYWCAEEATYQATDDRTISAEAVYRNGIGRCGEESVFTVNALRSIGIPARQVYAHRWAHCDDNHAWVEVWCEGTWHFLGACEPEEILDLGWFVNASSRSMMINSRIFGSQQADGDVIEHPDVTSGVNQLSRYAKTVDLELFVTEEDGTPVADAEVSFELLNYAELVAISRKKTDANGKVVLRTGKGSLFVSVWKEDRHVTAILDTREISAQTLVLAGKKAEKSAEEWVAFDMIAPSDAPVNTKRPTEEQKQTGAQKFRQATEKRLAKVNSFFGEEAGNALENSKGNHQEIQKFLDAETPNALWKKALLDQLSLKDFRDCKAQELLEHLEEACVWGHTLPSEIFAKYVLNPRISREQQSAYRREIQAFFTEEQKTQFQKNPGEIWNWICKNIQEEPAYEYEELLTTPAGTLRYQRASLESKKVLFVAICRTLGVPARLNPLDGEMQYYGENAFLNVENSEKTEEVCEKTAQIHLESGDDTRWVYMQNWTIAKKSETGYLWQTLQLGEGYQGEAKLEVEAGTYRVITTNRLPNGNQFAACTEFDIENGQTKEIQLTLRKAELKDMLEEIPLEEFAVEDEQGTKILGSQKVKEGASLFIWHEVGKEPTEHILNELRERSQEFAALGSRVNLILKHKEDQADPTFAKTKAELPGAAVYYDEGTENINVLARRMYGDPDKLPLILVVKEGMQGVYSASGYNVGTGDMLLRVLNSGI</sequence>
<feature type="domain" description="Transglutaminase-like" evidence="2">
    <location>
        <begin position="500"/>
        <end position="568"/>
    </location>
</feature>
<comment type="caution">
    <text evidence="3">The sequence shown here is derived from an EMBL/GenBank/DDBJ whole genome shotgun (WGS) entry which is preliminary data.</text>
</comment>
<dbReference type="InterPro" id="IPR002931">
    <property type="entry name" value="Transglutaminase-like"/>
</dbReference>
<dbReference type="Gene3D" id="3.10.620.30">
    <property type="match status" value="1"/>
</dbReference>
<dbReference type="EMBL" id="NIHM01000002">
    <property type="protein sequence ID" value="PLT57931.1"/>
    <property type="molecule type" value="Genomic_DNA"/>
</dbReference>
<evidence type="ECO:0000259" key="2">
    <source>
        <dbReference type="Pfam" id="PF01841"/>
    </source>
</evidence>
<dbReference type="Proteomes" id="UP000234849">
    <property type="component" value="Unassembled WGS sequence"/>
</dbReference>
<feature type="region of interest" description="Disordered" evidence="1">
    <location>
        <begin position="369"/>
        <end position="388"/>
    </location>
</feature>
<evidence type="ECO:0000313" key="3">
    <source>
        <dbReference type="EMBL" id="PLT57931.1"/>
    </source>
</evidence>
<accession>A0A2N5NM04</accession>
<dbReference type="Gene3D" id="2.60.40.1120">
    <property type="entry name" value="Carboxypeptidase-like, regulatory domain"/>
    <property type="match status" value="1"/>
</dbReference>
<feature type="domain" description="Transglutaminase-like" evidence="2">
    <location>
        <begin position="121"/>
        <end position="206"/>
    </location>
</feature>
<organism evidence="3 4">
    <name type="scientific">Mediterraneibacter gnavus</name>
    <name type="common">Ruminococcus gnavus</name>
    <dbReference type="NCBI Taxonomy" id="33038"/>
    <lineage>
        <taxon>Bacteria</taxon>
        <taxon>Bacillati</taxon>
        <taxon>Bacillota</taxon>
        <taxon>Clostridia</taxon>
        <taxon>Lachnospirales</taxon>
        <taxon>Lachnospiraceae</taxon>
        <taxon>Mediterraneibacter</taxon>
    </lineage>
</organism>
<dbReference type="RefSeq" id="WP_101879159.1">
    <property type="nucleotide sequence ID" value="NZ_NIHM01000002.1"/>
</dbReference>
<protein>
    <recommendedName>
        <fullName evidence="2">Transglutaminase-like domain-containing protein</fullName>
    </recommendedName>
</protein>
<proteinExistence type="predicted"/>
<dbReference type="PANTHER" id="PTHR35532:SF5">
    <property type="entry name" value="CARBOHYDRATE-BINDING DOMAIN-CONTAINING PROTEIN"/>
    <property type="match status" value="1"/>
</dbReference>
<dbReference type="Pfam" id="PF01841">
    <property type="entry name" value="Transglut_core"/>
    <property type="match status" value="2"/>
</dbReference>
<name>A0A2N5NM04_MEDGN</name>
<dbReference type="PANTHER" id="PTHR35532">
    <property type="entry name" value="SIMILAR TO POLYHYDROXYALKANOATE DEPOLYMERASE"/>
    <property type="match status" value="1"/>
</dbReference>
<gene>
    <name evidence="3" type="ORF">CDL18_02965</name>
</gene>
<evidence type="ECO:0000313" key="4">
    <source>
        <dbReference type="Proteomes" id="UP000234849"/>
    </source>
</evidence>
<dbReference type="AlphaFoldDB" id="A0A2N5NM04"/>
<evidence type="ECO:0000256" key="1">
    <source>
        <dbReference type="SAM" id="MobiDB-lite"/>
    </source>
</evidence>
<reference evidence="3 4" key="1">
    <citation type="journal article" date="2017" name="Genome Med.">
        <title>A novel Ruminococcus gnavus clade enriched in inflammatory bowel disease patients.</title>
        <authorList>
            <person name="Hall A.B."/>
            <person name="Yassour M."/>
            <person name="Sauk J."/>
            <person name="Garner A."/>
            <person name="Jiang X."/>
            <person name="Arthur T."/>
            <person name="Lagoudas G.K."/>
            <person name="Vatanen T."/>
            <person name="Fornelos N."/>
            <person name="Wilson R."/>
            <person name="Bertha M."/>
            <person name="Cohen M."/>
            <person name="Garber J."/>
            <person name="Khalili H."/>
            <person name="Gevers D."/>
            <person name="Ananthakrishnan A.N."/>
            <person name="Kugathasan S."/>
            <person name="Lander E.S."/>
            <person name="Blainey P."/>
            <person name="Vlamakis H."/>
            <person name="Xavier R.J."/>
            <person name="Huttenhower C."/>
        </authorList>
    </citation>
    <scope>NUCLEOTIDE SEQUENCE [LARGE SCALE GENOMIC DNA]</scope>
    <source>
        <strain evidence="3 4">RJX1118</strain>
    </source>
</reference>